<dbReference type="GeneID" id="88804456"/>
<reference evidence="7 8" key="2">
    <citation type="journal article" date="2018" name="Int. J. Syst. Evol. Microbiol.">
        <title>Whole-genome-based revisit of Photorhabdus phylogeny: proposal for the elevation of most Photorhabdus subspecies to the species level and description of one novel species Photorhabdus bodei sp. nov., and one novel subspecies Photorhabdus laumondii subsp. clarkei subsp. nov.</title>
        <authorList>
            <person name="Machado R.A.R."/>
            <person name="Wuthrich D."/>
            <person name="Kuhnert P."/>
            <person name="Arce C.C.M."/>
            <person name="Thonen L."/>
            <person name="Ruiz C."/>
            <person name="Zhang X."/>
            <person name="Robert C.A.M."/>
            <person name="Karimi J."/>
            <person name="Kamali S."/>
            <person name="Ma J."/>
            <person name="Bruggmann R."/>
            <person name="Erb M."/>
        </authorList>
    </citation>
    <scope>NUCLEOTIDE SEQUENCE [LARGE SCALE GENOMIC DNA]</scope>
    <source>
        <strain evidence="7 8">LJ24-63</strain>
    </source>
</reference>
<dbReference type="SUPFAM" id="SSF54556">
    <property type="entry name" value="Chitinase insertion domain"/>
    <property type="match status" value="1"/>
</dbReference>
<proteinExistence type="predicted"/>
<keyword evidence="4" id="KW-0624">Polysaccharide degradation</keyword>
<sequence>MSENEPKADSQLVYETDPYKVKDSEEGAAQKTYRLNSFDPKTVDSALSYTPTRLAKTVFNIYEEKDDFGVFCYLTDWSIYDARFIDTASEDDFKKNGGRGADLMRLKGDKDKGKPFKRIIFSFAGIIGDTGEKRTTIIAAAGENGWQMGNAEQDILENHEGKPIPIDPWADVAAYLNCGFTQWVGNPVDLYQQGKAQGVLGGLRLLKEENPDLEISVSVGGWSMSGAFYKVCRDEKLRQRFVEGVKDLYTRFPMLTHIDLDWEYPGSAGENNQFDKDDYKYFAELIKDLKSANISNLKGISIAASADVEKIKAANIPELIAAGVNEINLMTYDFFTLGDGKLSHHTNLYRNKDDQYSKYSVDDAVNFLISSGINPKSIYIGYSGYTRNARTAELESKDNEQLVGKYTEGTSTVGSFEYSVIEWTDIIYNYVDYENQIGRNGFTVFHDPVAKADYLYNKDLKVFMSLDTPRSVREKGRYVKEKGLGGLFIWSGDQDNGLLTNAVHEGLGRKAIKKVIEMEPFYFEGELPSYDKPKEKKCEACIPYEFQDASRRQGSESPGA</sequence>
<dbReference type="GO" id="GO:0008843">
    <property type="term" value="F:endochitinase activity"/>
    <property type="evidence" value="ECO:0007669"/>
    <property type="project" value="UniProtKB-EC"/>
</dbReference>
<evidence type="ECO:0000256" key="1">
    <source>
        <dbReference type="ARBA" id="ARBA00000822"/>
    </source>
</evidence>
<dbReference type="CDD" id="cd06548">
    <property type="entry name" value="GH18_chitinase"/>
    <property type="match status" value="1"/>
</dbReference>
<dbReference type="InterPro" id="IPR017853">
    <property type="entry name" value="GH"/>
</dbReference>
<dbReference type="EMBL" id="WSFC01000004">
    <property type="protein sequence ID" value="NDL02228.1"/>
    <property type="molecule type" value="Genomic_DNA"/>
</dbReference>
<dbReference type="AlphaFoldDB" id="A0A329XCA0"/>
<dbReference type="InterPro" id="IPR001223">
    <property type="entry name" value="Glyco_hydro18_cat"/>
</dbReference>
<evidence type="ECO:0000313" key="7">
    <source>
        <dbReference type="EMBL" id="RAX14469.1"/>
    </source>
</evidence>
<dbReference type="Gene3D" id="3.20.20.80">
    <property type="entry name" value="Glycosidases"/>
    <property type="match status" value="1"/>
</dbReference>
<dbReference type="EMBL" id="NSCM01000001">
    <property type="protein sequence ID" value="RAX14469.1"/>
    <property type="molecule type" value="Genomic_DNA"/>
</dbReference>
<comment type="caution">
    <text evidence="7">The sequence shown here is derived from an EMBL/GenBank/DDBJ whole genome shotgun (WGS) entry which is preliminary data.</text>
</comment>
<comment type="catalytic activity">
    <reaction evidence="1">
        <text>Random endo-hydrolysis of N-acetyl-beta-D-glucosaminide (1-&gt;4)-beta-linkages in chitin and chitodextrins.</text>
        <dbReference type="EC" id="3.2.1.14"/>
    </reaction>
</comment>
<evidence type="ECO:0000256" key="3">
    <source>
        <dbReference type="ARBA" id="ARBA00023024"/>
    </source>
</evidence>
<dbReference type="Proteomes" id="UP000250919">
    <property type="component" value="Unassembled WGS sequence"/>
</dbReference>
<keyword evidence="4" id="KW-0119">Carbohydrate metabolism</keyword>
<dbReference type="RefSeq" id="WP_112893855.1">
    <property type="nucleotide sequence ID" value="NZ_CAWNYH010000001.1"/>
</dbReference>
<dbReference type="Pfam" id="PF00704">
    <property type="entry name" value="Glyco_hydro_18"/>
    <property type="match status" value="1"/>
</dbReference>
<dbReference type="PANTHER" id="PTHR11177:SF317">
    <property type="entry name" value="CHITINASE 12-RELATED"/>
    <property type="match status" value="1"/>
</dbReference>
<keyword evidence="3" id="KW-0146">Chitin degradation</keyword>
<dbReference type="PANTHER" id="PTHR11177">
    <property type="entry name" value="CHITINASE"/>
    <property type="match status" value="1"/>
</dbReference>
<reference evidence="7" key="1">
    <citation type="submission" date="2017-08" db="EMBL/GenBank/DDBJ databases">
        <authorList>
            <person name="de Groot N.N."/>
        </authorList>
    </citation>
    <scope>NUCLEOTIDE SEQUENCE</scope>
    <source>
        <strain evidence="7">LJ24-63</strain>
    </source>
</reference>
<reference evidence="6 9" key="3">
    <citation type="submission" date="2019-12" db="EMBL/GenBank/DDBJ databases">
        <title>Engineering Photorhabdus to improve their lethality against agricultural pests.</title>
        <authorList>
            <person name="Machado R.A.R."/>
        </authorList>
    </citation>
    <scope>NUCLEOTIDE SEQUENCE [LARGE SCALE GENOMIC DNA]</scope>
    <source>
        <strain evidence="6 9">M-CN4</strain>
    </source>
</reference>
<evidence type="ECO:0000313" key="9">
    <source>
        <dbReference type="Proteomes" id="UP000466619"/>
    </source>
</evidence>
<dbReference type="SMART" id="SM00636">
    <property type="entry name" value="Glyco_18"/>
    <property type="match status" value="1"/>
</dbReference>
<protein>
    <recommendedName>
        <fullName evidence="2">chitinase</fullName>
        <ecNumber evidence="2">3.2.1.14</ecNumber>
    </recommendedName>
</protein>
<evidence type="ECO:0000313" key="8">
    <source>
        <dbReference type="Proteomes" id="UP000250919"/>
    </source>
</evidence>
<dbReference type="GO" id="GO:0008061">
    <property type="term" value="F:chitin binding"/>
    <property type="evidence" value="ECO:0007669"/>
    <property type="project" value="InterPro"/>
</dbReference>
<name>A0A329XCA0_9GAMM</name>
<dbReference type="EC" id="3.2.1.14" evidence="2"/>
<organism evidence="7 8">
    <name type="scientific">Photorhabdus bodei</name>
    <dbReference type="NCBI Taxonomy" id="2029681"/>
    <lineage>
        <taxon>Bacteria</taxon>
        <taxon>Pseudomonadati</taxon>
        <taxon>Pseudomonadota</taxon>
        <taxon>Gammaproteobacteria</taxon>
        <taxon>Enterobacterales</taxon>
        <taxon>Morganellaceae</taxon>
        <taxon>Photorhabdus</taxon>
    </lineage>
</organism>
<keyword evidence="9" id="KW-1185">Reference proteome</keyword>
<evidence type="ECO:0000256" key="2">
    <source>
        <dbReference type="ARBA" id="ARBA00012729"/>
    </source>
</evidence>
<evidence type="ECO:0000313" key="6">
    <source>
        <dbReference type="EMBL" id="NDL02228.1"/>
    </source>
</evidence>
<accession>A0A329XCA0</accession>
<dbReference type="SUPFAM" id="SSF51445">
    <property type="entry name" value="(Trans)glycosidases"/>
    <property type="match status" value="1"/>
</dbReference>
<evidence type="ECO:0000259" key="5">
    <source>
        <dbReference type="PROSITE" id="PS51910"/>
    </source>
</evidence>
<dbReference type="GO" id="GO:0005576">
    <property type="term" value="C:extracellular region"/>
    <property type="evidence" value="ECO:0007669"/>
    <property type="project" value="TreeGrafter"/>
</dbReference>
<dbReference type="InterPro" id="IPR029070">
    <property type="entry name" value="Chitinase_insertion_sf"/>
</dbReference>
<dbReference type="Proteomes" id="UP000466619">
    <property type="component" value="Unassembled WGS sequence"/>
</dbReference>
<dbReference type="GO" id="GO:0006032">
    <property type="term" value="P:chitin catabolic process"/>
    <property type="evidence" value="ECO:0007669"/>
    <property type="project" value="UniProtKB-KW"/>
</dbReference>
<feature type="domain" description="GH18" evidence="5">
    <location>
        <begin position="68"/>
        <end position="510"/>
    </location>
</feature>
<dbReference type="InterPro" id="IPR011583">
    <property type="entry name" value="Chitinase_II/V-like_cat"/>
</dbReference>
<dbReference type="PROSITE" id="PS51910">
    <property type="entry name" value="GH18_2"/>
    <property type="match status" value="1"/>
</dbReference>
<dbReference type="InterPro" id="IPR050314">
    <property type="entry name" value="Glycosyl_Hydrlase_18"/>
</dbReference>
<dbReference type="Gene3D" id="3.10.50.10">
    <property type="match status" value="1"/>
</dbReference>
<gene>
    <name evidence="7" type="ORF">CKY02_00775</name>
    <name evidence="6" type="ORF">GPY48_02815</name>
</gene>
<dbReference type="GO" id="GO:0000272">
    <property type="term" value="P:polysaccharide catabolic process"/>
    <property type="evidence" value="ECO:0007669"/>
    <property type="project" value="UniProtKB-KW"/>
</dbReference>
<evidence type="ECO:0000256" key="4">
    <source>
        <dbReference type="ARBA" id="ARBA00023326"/>
    </source>
</evidence>